<dbReference type="InterPro" id="IPR014710">
    <property type="entry name" value="RmlC-like_jellyroll"/>
</dbReference>
<keyword evidence="1" id="KW-0479">Metal-binding</keyword>
<dbReference type="InterPro" id="IPR013096">
    <property type="entry name" value="Cupin_2"/>
</dbReference>
<dbReference type="InterPro" id="IPR011051">
    <property type="entry name" value="RmlC_Cupin_sf"/>
</dbReference>
<dbReference type="PANTHER" id="PTHR35848:SF9">
    <property type="entry name" value="SLL1358 PROTEIN"/>
    <property type="match status" value="1"/>
</dbReference>
<dbReference type="Pfam" id="PF07883">
    <property type="entry name" value="Cupin_2"/>
    <property type="match status" value="1"/>
</dbReference>
<dbReference type="RefSeq" id="WP_070745097.1">
    <property type="nucleotide sequence ID" value="NZ_MDZA01000311.1"/>
</dbReference>
<dbReference type="SUPFAM" id="SSF51182">
    <property type="entry name" value="RmlC-like cupins"/>
    <property type="match status" value="1"/>
</dbReference>
<dbReference type="EMBL" id="MDZA01000311">
    <property type="protein sequence ID" value="OGX89144.1"/>
    <property type="molecule type" value="Genomic_DNA"/>
</dbReference>
<dbReference type="GO" id="GO:0046872">
    <property type="term" value="F:metal ion binding"/>
    <property type="evidence" value="ECO:0007669"/>
    <property type="project" value="UniProtKB-KW"/>
</dbReference>
<reference evidence="3 4" key="1">
    <citation type="submission" date="2016-08" db="EMBL/GenBank/DDBJ databases">
        <title>Hymenobacter coccineus sp. nov., Hymenobacter lapidarius sp. nov. and Hymenobacter glacialis sp. nov., isolated from Antarctic soil.</title>
        <authorList>
            <person name="Sedlacek I."/>
            <person name="Kralova S."/>
            <person name="Kyrova K."/>
            <person name="Maslanova I."/>
            <person name="Stankova E."/>
            <person name="Vrbovska V."/>
            <person name="Nemec M."/>
            <person name="Bartak M."/>
            <person name="Svec P."/>
            <person name="Busse H.-J."/>
            <person name="Pantucek R."/>
        </authorList>
    </citation>
    <scope>NUCLEOTIDE SEQUENCE [LARGE SCALE GENOMIC DNA]</scope>
    <source>
        <strain evidence="3 4">CCM 8649</strain>
    </source>
</reference>
<dbReference type="Gene3D" id="2.60.120.10">
    <property type="entry name" value="Jelly Rolls"/>
    <property type="match status" value="1"/>
</dbReference>
<evidence type="ECO:0000313" key="3">
    <source>
        <dbReference type="EMBL" id="OGX89144.1"/>
    </source>
</evidence>
<name>A0A1G1TE47_9BACT</name>
<dbReference type="Proteomes" id="UP000177506">
    <property type="component" value="Unassembled WGS sequence"/>
</dbReference>
<dbReference type="OrthoDB" id="9806121at2"/>
<evidence type="ECO:0000313" key="4">
    <source>
        <dbReference type="Proteomes" id="UP000177506"/>
    </source>
</evidence>
<sequence length="114" mass="12443">MKIAIATAPSYPWGDACTGWHFVQTPGLGVIQERMPPGTAEVRHRHAAAQQFFYVLRGTATFELAGERLVLGPGEGVHVLPGQVHRIQNKAAEALDFLVISEPHAHGDWQLVPD</sequence>
<dbReference type="PANTHER" id="PTHR35848">
    <property type="entry name" value="OXALATE-BINDING PROTEIN"/>
    <property type="match status" value="1"/>
</dbReference>
<proteinExistence type="predicted"/>
<evidence type="ECO:0000259" key="2">
    <source>
        <dbReference type="Pfam" id="PF07883"/>
    </source>
</evidence>
<gene>
    <name evidence="3" type="ORF">BEN49_09780</name>
</gene>
<dbReference type="AlphaFoldDB" id="A0A1G1TE47"/>
<organism evidence="3 4">
    <name type="scientific">Hymenobacter coccineus</name>
    <dbReference type="NCBI Taxonomy" id="1908235"/>
    <lineage>
        <taxon>Bacteria</taxon>
        <taxon>Pseudomonadati</taxon>
        <taxon>Bacteroidota</taxon>
        <taxon>Cytophagia</taxon>
        <taxon>Cytophagales</taxon>
        <taxon>Hymenobacteraceae</taxon>
        <taxon>Hymenobacter</taxon>
    </lineage>
</organism>
<accession>A0A1G1TE47</accession>
<comment type="caution">
    <text evidence="3">The sequence shown here is derived from an EMBL/GenBank/DDBJ whole genome shotgun (WGS) entry which is preliminary data.</text>
</comment>
<feature type="domain" description="Cupin type-2" evidence="2">
    <location>
        <begin position="33"/>
        <end position="100"/>
    </location>
</feature>
<protein>
    <submittedName>
        <fullName evidence="3">Cupin</fullName>
    </submittedName>
</protein>
<keyword evidence="4" id="KW-1185">Reference proteome</keyword>
<evidence type="ECO:0000256" key="1">
    <source>
        <dbReference type="ARBA" id="ARBA00022723"/>
    </source>
</evidence>
<dbReference type="InterPro" id="IPR051610">
    <property type="entry name" value="GPI/OXD"/>
</dbReference>